<evidence type="ECO:0000259" key="4">
    <source>
        <dbReference type="SMART" id="SM00822"/>
    </source>
</evidence>
<dbReference type="InterPro" id="IPR057326">
    <property type="entry name" value="KR_dom"/>
</dbReference>
<evidence type="ECO:0000256" key="3">
    <source>
        <dbReference type="RuleBase" id="RU000363"/>
    </source>
</evidence>
<dbReference type="PROSITE" id="PS00061">
    <property type="entry name" value="ADH_SHORT"/>
    <property type="match status" value="1"/>
</dbReference>
<dbReference type="InterPro" id="IPR020904">
    <property type="entry name" value="Sc_DH/Rdtase_CS"/>
</dbReference>
<accession>A0A250IAL9</accession>
<evidence type="ECO:0000313" key="6">
    <source>
        <dbReference type="Proteomes" id="UP000217289"/>
    </source>
</evidence>
<keyword evidence="2" id="KW-0560">Oxidoreductase</keyword>
<dbReference type="RefSeq" id="WP_095976901.1">
    <property type="nucleotide sequence ID" value="NZ_CP022163.1"/>
</dbReference>
<name>A0A250IAL9_9BACT</name>
<dbReference type="PRINTS" id="PR00080">
    <property type="entry name" value="SDRFAMILY"/>
</dbReference>
<protein>
    <submittedName>
        <fullName evidence="5">Short-chain dehydrogenase/reductase</fullName>
    </submittedName>
</protein>
<dbReference type="SMART" id="SM00822">
    <property type="entry name" value="PKS_KR"/>
    <property type="match status" value="1"/>
</dbReference>
<dbReference type="GO" id="GO:0016491">
    <property type="term" value="F:oxidoreductase activity"/>
    <property type="evidence" value="ECO:0007669"/>
    <property type="project" value="UniProtKB-KW"/>
</dbReference>
<reference evidence="5 6" key="1">
    <citation type="submission" date="2017-06" db="EMBL/GenBank/DDBJ databases">
        <authorList>
            <person name="Kim H.J."/>
            <person name="Triplett B.A."/>
        </authorList>
    </citation>
    <scope>NUCLEOTIDE SEQUENCE [LARGE SCALE GENOMIC DNA]</scope>
    <source>
        <strain evidence="5 6">DSM 14713</strain>
    </source>
</reference>
<gene>
    <name evidence="5" type="ORF">MEBOL_001647</name>
</gene>
<dbReference type="InterPro" id="IPR002347">
    <property type="entry name" value="SDR_fam"/>
</dbReference>
<keyword evidence="6" id="KW-1185">Reference proteome</keyword>
<dbReference type="PANTHER" id="PTHR43976:SF16">
    <property type="entry name" value="SHORT-CHAIN DEHYDROGENASE_REDUCTASE FAMILY PROTEIN"/>
    <property type="match status" value="1"/>
</dbReference>
<proteinExistence type="inferred from homology"/>
<dbReference type="Pfam" id="PF00106">
    <property type="entry name" value="adh_short"/>
    <property type="match status" value="1"/>
</dbReference>
<dbReference type="PANTHER" id="PTHR43976">
    <property type="entry name" value="SHORT CHAIN DEHYDROGENASE"/>
    <property type="match status" value="1"/>
</dbReference>
<dbReference type="KEGG" id="mbd:MEBOL_001647"/>
<dbReference type="CDD" id="cd05374">
    <property type="entry name" value="17beta-HSD-like_SDR_c"/>
    <property type="match status" value="1"/>
</dbReference>
<dbReference type="InterPro" id="IPR051911">
    <property type="entry name" value="SDR_oxidoreductase"/>
</dbReference>
<dbReference type="PRINTS" id="PR00081">
    <property type="entry name" value="GDHRDH"/>
</dbReference>
<feature type="domain" description="Ketoreductase" evidence="4">
    <location>
        <begin position="3"/>
        <end position="183"/>
    </location>
</feature>
<dbReference type="SUPFAM" id="SSF51735">
    <property type="entry name" value="NAD(P)-binding Rossmann-fold domains"/>
    <property type="match status" value="1"/>
</dbReference>
<organism evidence="5 6">
    <name type="scientific">Melittangium boletus DSM 14713</name>
    <dbReference type="NCBI Taxonomy" id="1294270"/>
    <lineage>
        <taxon>Bacteria</taxon>
        <taxon>Pseudomonadati</taxon>
        <taxon>Myxococcota</taxon>
        <taxon>Myxococcia</taxon>
        <taxon>Myxococcales</taxon>
        <taxon>Cystobacterineae</taxon>
        <taxon>Archangiaceae</taxon>
        <taxon>Melittangium</taxon>
    </lineage>
</organism>
<comment type="similarity">
    <text evidence="1 3">Belongs to the short-chain dehydrogenases/reductases (SDR) family.</text>
</comment>
<dbReference type="Gene3D" id="3.40.50.720">
    <property type="entry name" value="NAD(P)-binding Rossmann-like Domain"/>
    <property type="match status" value="1"/>
</dbReference>
<dbReference type="InterPro" id="IPR036291">
    <property type="entry name" value="NAD(P)-bd_dom_sf"/>
</dbReference>
<dbReference type="EMBL" id="CP022163">
    <property type="protein sequence ID" value="ATB28201.1"/>
    <property type="molecule type" value="Genomic_DNA"/>
</dbReference>
<evidence type="ECO:0000313" key="5">
    <source>
        <dbReference type="EMBL" id="ATB28201.1"/>
    </source>
</evidence>
<dbReference type="Proteomes" id="UP000217289">
    <property type="component" value="Chromosome"/>
</dbReference>
<evidence type="ECO:0000256" key="1">
    <source>
        <dbReference type="ARBA" id="ARBA00006484"/>
    </source>
</evidence>
<sequence>MKRTVLITGCSTGFGLASAQHFAAQGWNVIATMRTPSADSALAVLPNVLVTRLDVQDRASIDSALKAGIERFGGLDVVVNNAGFGLHGLFEPTPREKILEQFEVNVFGVMDVIRAALPHLEQRGGGTIVNVSSGAGIFTLPLLSLYCASKFALEGFSEALSYELTSQNVRVRIVEPGGVLDSRFVSRSAEEQSRTAVPARYRAFVHATEGVFAGLRDNRSGATSEDVARVIYEAATDTSDRLRYVATDGIKQLVKMRRETSEDAYLTFMREHFLARPPSAKEPAKD</sequence>
<evidence type="ECO:0000256" key="2">
    <source>
        <dbReference type="ARBA" id="ARBA00023002"/>
    </source>
</evidence>
<dbReference type="AlphaFoldDB" id="A0A250IAL9"/>
<dbReference type="OrthoDB" id="151996at2"/>